<dbReference type="Pfam" id="PF07732">
    <property type="entry name" value="Cu-oxidase_3"/>
    <property type="match status" value="1"/>
</dbReference>
<dbReference type="GO" id="GO:0016491">
    <property type="term" value="F:oxidoreductase activity"/>
    <property type="evidence" value="ECO:0007669"/>
    <property type="project" value="UniProtKB-KW"/>
</dbReference>
<dbReference type="Gene3D" id="2.60.40.420">
    <property type="entry name" value="Cupredoxins - blue copper proteins"/>
    <property type="match status" value="3"/>
</dbReference>
<feature type="domain" description="Plastocyanin-like" evidence="5">
    <location>
        <begin position="394"/>
        <end position="495"/>
    </location>
</feature>
<dbReference type="Proteomes" id="UP000284824">
    <property type="component" value="Unassembled WGS sequence"/>
</dbReference>
<dbReference type="AlphaFoldDB" id="A0A438MAA1"/>
<dbReference type="InterPro" id="IPR008972">
    <property type="entry name" value="Cupredoxin"/>
</dbReference>
<sequence length="514" mass="54028">MERRSGDGNAGGRVRLAVAGAATMAVLGPLVWLWQASLLPETYSVMDMGHVDYGGGPRGAMAHAGGGASAHGAHAGAGRDVTRLVADPDRRADVAVTMVARKERFRLPSGRAFEGFTLNGQSPGPVIKATKGQLVQVRLINESVPGGITLHWHGMDVPNAADGVAGVTQDAVGIGKEFTYRFVADQAGTFWYHSHQMSHEQVRGGLLGALVVAPAAQDKATDEAADEAMDVVALVHLYNGVRTVNGREGDVPVQAPPGTRVRVRVINTEYGLMPTWAGGAPYRLAAVDGTEVNGAAPVRDKAVAVAAGGRADIEVTMPEDGSPVRIHLGGPAGVVLGSASYAAPPVPRPAAMLDLLTYGAPAPLAFDPGRPDRRFAYDMGRRPGFLDGVPGLWWTINGHLYPDVPMFHVAEGDVVRMRISNDSGEAHPMHLHGHHAVVLSRDGVPATGSPWWVDSLEVGAGESYEIAFVADNPGVWMDHCHNLPHASEGLTAHLMYEGVTTPFTVGGPAANEPE</sequence>
<evidence type="ECO:0000256" key="2">
    <source>
        <dbReference type="ARBA" id="ARBA00023002"/>
    </source>
</evidence>
<dbReference type="SUPFAM" id="SSF49503">
    <property type="entry name" value="Cupredoxins"/>
    <property type="match status" value="3"/>
</dbReference>
<feature type="transmembrane region" description="Helical" evidence="4">
    <location>
        <begin position="12"/>
        <end position="34"/>
    </location>
</feature>
<keyword evidence="3" id="KW-0186">Copper</keyword>
<dbReference type="OrthoDB" id="345021at2"/>
<reference evidence="7 8" key="1">
    <citation type="submission" date="2019-01" db="EMBL/GenBank/DDBJ databases">
        <title>Sequencing the genomes of 1000 actinobacteria strains.</title>
        <authorList>
            <person name="Klenk H.-P."/>
        </authorList>
    </citation>
    <scope>NUCLEOTIDE SEQUENCE [LARGE SCALE GENOMIC DNA]</scope>
    <source>
        <strain evidence="7 8">DSM 43925</strain>
    </source>
</reference>
<proteinExistence type="predicted"/>
<dbReference type="PROSITE" id="PS00080">
    <property type="entry name" value="MULTICOPPER_OXIDASE2"/>
    <property type="match status" value="1"/>
</dbReference>
<evidence type="ECO:0000256" key="1">
    <source>
        <dbReference type="ARBA" id="ARBA00022723"/>
    </source>
</evidence>
<keyword evidence="4" id="KW-0472">Membrane</keyword>
<dbReference type="PANTHER" id="PTHR11709">
    <property type="entry name" value="MULTI-COPPER OXIDASE"/>
    <property type="match status" value="1"/>
</dbReference>
<dbReference type="GO" id="GO:0005507">
    <property type="term" value="F:copper ion binding"/>
    <property type="evidence" value="ECO:0007669"/>
    <property type="project" value="InterPro"/>
</dbReference>
<organism evidence="7 8">
    <name type="scientific">Nonomuraea polychroma</name>
    <dbReference type="NCBI Taxonomy" id="46176"/>
    <lineage>
        <taxon>Bacteria</taxon>
        <taxon>Bacillati</taxon>
        <taxon>Actinomycetota</taxon>
        <taxon>Actinomycetes</taxon>
        <taxon>Streptosporangiales</taxon>
        <taxon>Streptosporangiaceae</taxon>
        <taxon>Nonomuraea</taxon>
    </lineage>
</organism>
<evidence type="ECO:0000313" key="7">
    <source>
        <dbReference type="EMBL" id="RVX42608.1"/>
    </source>
</evidence>
<dbReference type="InterPro" id="IPR011707">
    <property type="entry name" value="Cu-oxidase-like_N"/>
</dbReference>
<protein>
    <submittedName>
        <fullName evidence="7">FtsP/CotA-like multicopper oxidase with cupredoxin domain</fullName>
    </submittedName>
</protein>
<keyword evidence="2" id="KW-0560">Oxidoreductase</keyword>
<evidence type="ECO:0000259" key="5">
    <source>
        <dbReference type="Pfam" id="PF07731"/>
    </source>
</evidence>
<accession>A0A438MAA1</accession>
<dbReference type="InterPro" id="IPR011706">
    <property type="entry name" value="Cu-oxidase_C"/>
</dbReference>
<evidence type="ECO:0000256" key="3">
    <source>
        <dbReference type="ARBA" id="ARBA00023008"/>
    </source>
</evidence>
<name>A0A438MAA1_9ACTN</name>
<dbReference type="InterPro" id="IPR002355">
    <property type="entry name" value="Cu_oxidase_Cu_BS"/>
</dbReference>
<evidence type="ECO:0000259" key="6">
    <source>
        <dbReference type="Pfam" id="PF07732"/>
    </source>
</evidence>
<keyword evidence="8" id="KW-1185">Reference proteome</keyword>
<comment type="caution">
    <text evidence="7">The sequence shown here is derived from an EMBL/GenBank/DDBJ whole genome shotgun (WGS) entry which is preliminary data.</text>
</comment>
<dbReference type="InterPro" id="IPR045087">
    <property type="entry name" value="Cu-oxidase_fam"/>
</dbReference>
<keyword evidence="1" id="KW-0479">Metal-binding</keyword>
<feature type="domain" description="Plastocyanin-like" evidence="6">
    <location>
        <begin position="113"/>
        <end position="215"/>
    </location>
</feature>
<evidence type="ECO:0000256" key="4">
    <source>
        <dbReference type="SAM" id="Phobius"/>
    </source>
</evidence>
<gene>
    <name evidence="7" type="ORF">EDD27_5244</name>
</gene>
<dbReference type="Pfam" id="PF07731">
    <property type="entry name" value="Cu-oxidase_2"/>
    <property type="match status" value="1"/>
</dbReference>
<evidence type="ECO:0000313" key="8">
    <source>
        <dbReference type="Proteomes" id="UP000284824"/>
    </source>
</evidence>
<dbReference type="EMBL" id="SAUN01000001">
    <property type="protein sequence ID" value="RVX42608.1"/>
    <property type="molecule type" value="Genomic_DNA"/>
</dbReference>
<dbReference type="PANTHER" id="PTHR11709:SF394">
    <property type="entry name" value="FI03373P-RELATED"/>
    <property type="match status" value="1"/>
</dbReference>
<keyword evidence="4" id="KW-0812">Transmembrane</keyword>
<dbReference type="CDD" id="cd04202">
    <property type="entry name" value="CuRO_D2_2dMcoN_like"/>
    <property type="match status" value="1"/>
</dbReference>
<keyword evidence="4" id="KW-1133">Transmembrane helix</keyword>